<dbReference type="Proteomes" id="UP000199516">
    <property type="component" value="Unassembled WGS sequence"/>
</dbReference>
<accession>A0A1I1ZSX2</accession>
<dbReference type="EMBL" id="FONT01000001">
    <property type="protein sequence ID" value="SFE33723.1"/>
    <property type="molecule type" value="Genomic_DNA"/>
</dbReference>
<dbReference type="OrthoDB" id="2474248at2"/>
<dbReference type="InterPro" id="IPR025942">
    <property type="entry name" value="SpoVIF"/>
</dbReference>
<proteinExistence type="predicted"/>
<evidence type="ECO:0000313" key="2">
    <source>
        <dbReference type="Proteomes" id="UP000199516"/>
    </source>
</evidence>
<gene>
    <name evidence="1" type="ORF">SAMN05192532_101374</name>
</gene>
<dbReference type="AlphaFoldDB" id="A0A1I1ZSX2"/>
<protein>
    <submittedName>
        <fullName evidence="1">Stage VI sporulation protein F</fullName>
    </submittedName>
</protein>
<evidence type="ECO:0000313" key="1">
    <source>
        <dbReference type="EMBL" id="SFE33723.1"/>
    </source>
</evidence>
<sequence length="85" mass="9865">MRHEQDPLFDSIEKKTNVSKEDLFKLVQSLDGVDWQNEHSVRRVIHEVSRLAGRNVSKRQEDELVDAITSGNIPMDLSSISKWFK</sequence>
<dbReference type="Pfam" id="PF14069">
    <property type="entry name" value="SpoVIF"/>
    <property type="match status" value="1"/>
</dbReference>
<keyword evidence="2" id="KW-1185">Reference proteome</keyword>
<reference evidence="1 2" key="1">
    <citation type="submission" date="2016-10" db="EMBL/GenBank/DDBJ databases">
        <authorList>
            <person name="de Groot N.N."/>
        </authorList>
    </citation>
    <scope>NUCLEOTIDE SEQUENCE [LARGE SCALE GENOMIC DNA]</scope>
    <source>
        <strain evidence="1 2">DSM 23995</strain>
    </source>
</reference>
<dbReference type="RefSeq" id="WP_091656589.1">
    <property type="nucleotide sequence ID" value="NZ_FONT01000001.1"/>
</dbReference>
<name>A0A1I1ZSX2_9BACI</name>
<dbReference type="STRING" id="930128.SAMN05192532_101374"/>
<organism evidence="1 2">
    <name type="scientific">Alteribacillus iranensis</name>
    <dbReference type="NCBI Taxonomy" id="930128"/>
    <lineage>
        <taxon>Bacteria</taxon>
        <taxon>Bacillati</taxon>
        <taxon>Bacillota</taxon>
        <taxon>Bacilli</taxon>
        <taxon>Bacillales</taxon>
        <taxon>Bacillaceae</taxon>
        <taxon>Alteribacillus</taxon>
    </lineage>
</organism>